<accession>W4LJU9</accession>
<keyword evidence="3" id="KW-1185">Reference proteome</keyword>
<dbReference type="HOGENOM" id="CLU_1303036_0_0_7"/>
<evidence type="ECO:0000313" key="2">
    <source>
        <dbReference type="EMBL" id="ETW97975.1"/>
    </source>
</evidence>
<dbReference type="GO" id="GO:0004519">
    <property type="term" value="F:endonuclease activity"/>
    <property type="evidence" value="ECO:0007669"/>
    <property type="project" value="InterPro"/>
</dbReference>
<proteinExistence type="predicted"/>
<dbReference type="InterPro" id="IPR011335">
    <property type="entry name" value="Restrct_endonuc-II-like"/>
</dbReference>
<dbReference type="Pfam" id="PF04471">
    <property type="entry name" value="Mrr_cat"/>
    <property type="match status" value="1"/>
</dbReference>
<dbReference type="InterPro" id="IPR011856">
    <property type="entry name" value="tRNA_endonuc-like_dom_sf"/>
</dbReference>
<dbReference type="GO" id="GO:0003677">
    <property type="term" value="F:DNA binding"/>
    <property type="evidence" value="ECO:0007669"/>
    <property type="project" value="InterPro"/>
</dbReference>
<name>W4LJU9_9BACT</name>
<comment type="caution">
    <text evidence="2">The sequence shown here is derived from an EMBL/GenBank/DDBJ whole genome shotgun (WGS) entry which is preliminary data.</text>
</comment>
<dbReference type="Proteomes" id="UP000019140">
    <property type="component" value="Unassembled WGS sequence"/>
</dbReference>
<dbReference type="InterPro" id="IPR007560">
    <property type="entry name" value="Restrct_endonuc_IV_Mrr"/>
</dbReference>
<reference evidence="2 3" key="1">
    <citation type="journal article" date="2014" name="Nature">
        <title>An environmental bacterial taxon with a large and distinct metabolic repertoire.</title>
        <authorList>
            <person name="Wilson M.C."/>
            <person name="Mori T."/>
            <person name="Ruckert C."/>
            <person name="Uria A.R."/>
            <person name="Helf M.J."/>
            <person name="Takada K."/>
            <person name="Gernert C."/>
            <person name="Steffens U.A."/>
            <person name="Heycke N."/>
            <person name="Schmitt S."/>
            <person name="Rinke C."/>
            <person name="Helfrich E.J."/>
            <person name="Brachmann A.O."/>
            <person name="Gurgui C."/>
            <person name="Wakimoto T."/>
            <person name="Kracht M."/>
            <person name="Crusemann M."/>
            <person name="Hentschel U."/>
            <person name="Abe I."/>
            <person name="Matsunaga S."/>
            <person name="Kalinowski J."/>
            <person name="Takeyama H."/>
            <person name="Piel J."/>
        </authorList>
    </citation>
    <scope>NUCLEOTIDE SEQUENCE [LARGE SCALE GENOMIC DNA]</scope>
    <source>
        <strain evidence="3">TSY2</strain>
    </source>
</reference>
<dbReference type="AlphaFoldDB" id="W4LJU9"/>
<organism evidence="2 3">
    <name type="scientific">Candidatus Entotheonella gemina</name>
    <dbReference type="NCBI Taxonomy" id="1429439"/>
    <lineage>
        <taxon>Bacteria</taxon>
        <taxon>Pseudomonadati</taxon>
        <taxon>Nitrospinota/Tectimicrobiota group</taxon>
        <taxon>Candidatus Tectimicrobiota</taxon>
        <taxon>Candidatus Entotheonellia</taxon>
        <taxon>Candidatus Entotheonellales</taxon>
        <taxon>Candidatus Entotheonellaceae</taxon>
        <taxon>Candidatus Entotheonella</taxon>
    </lineage>
</organism>
<gene>
    <name evidence="2" type="ORF">ETSY2_43550</name>
</gene>
<dbReference type="SUPFAM" id="SSF52980">
    <property type="entry name" value="Restriction endonuclease-like"/>
    <property type="match status" value="1"/>
</dbReference>
<dbReference type="EMBL" id="AZHX01001990">
    <property type="protein sequence ID" value="ETW97975.1"/>
    <property type="molecule type" value="Genomic_DNA"/>
</dbReference>
<evidence type="ECO:0000259" key="1">
    <source>
        <dbReference type="Pfam" id="PF04471"/>
    </source>
</evidence>
<dbReference type="Gene3D" id="3.40.1350.10">
    <property type="match status" value="1"/>
</dbReference>
<protein>
    <recommendedName>
        <fullName evidence="1">Restriction endonuclease type IV Mrr domain-containing protein</fullName>
    </recommendedName>
</protein>
<dbReference type="GO" id="GO:0009307">
    <property type="term" value="P:DNA restriction-modification system"/>
    <property type="evidence" value="ECO:0007669"/>
    <property type="project" value="InterPro"/>
</dbReference>
<feature type="domain" description="Restriction endonuclease type IV Mrr" evidence="1">
    <location>
        <begin position="41"/>
        <end position="117"/>
    </location>
</feature>
<sequence length="211" mass="23791">MKSGSTAYEWLVRPHIQSEFESLNLHDLKIQTNQRLLGVSGRTYQIDLTLEFTLAGMGFLILVECKPCQQPVGVEEVVMLHHQVMDTGAHKGILVTTTGFKPAAKKYAQAHGISLVIADAHTWQVGHEHRQSHMGPSAQPIGPVVTEWNDAKNARRCQLIDKDIQGTIDDPEKHELNALTAELRTHRRRLAPRPFDKLKKLHQELLQKPPQ</sequence>
<evidence type="ECO:0000313" key="3">
    <source>
        <dbReference type="Proteomes" id="UP000019140"/>
    </source>
</evidence>